<evidence type="ECO:0000313" key="12">
    <source>
        <dbReference type="Proteomes" id="UP000233551"/>
    </source>
</evidence>
<dbReference type="PANTHER" id="PTHR31595:SF70">
    <property type="entry name" value="LONG-CHAIN-ALCOHOL O-FATTY-ACYLTRANSFERASE 3-RELATED"/>
    <property type="match status" value="1"/>
</dbReference>
<feature type="transmembrane region" description="Helical" evidence="9">
    <location>
        <begin position="233"/>
        <end position="254"/>
    </location>
</feature>
<dbReference type="GO" id="GO:0016020">
    <property type="term" value="C:membrane"/>
    <property type="evidence" value="ECO:0007669"/>
    <property type="project" value="UniProtKB-SubCell"/>
</dbReference>
<dbReference type="AlphaFoldDB" id="A0A2I0HX85"/>
<dbReference type="PIRSF" id="PIRSF037006">
    <property type="entry name" value="Wax_synthase"/>
    <property type="match status" value="1"/>
</dbReference>
<dbReference type="Proteomes" id="UP000233551">
    <property type="component" value="Unassembled WGS sequence"/>
</dbReference>
<proteinExistence type="inferred from homology"/>
<evidence type="ECO:0000256" key="4">
    <source>
        <dbReference type="ARBA" id="ARBA00022692"/>
    </source>
</evidence>
<organism evidence="11 12">
    <name type="scientific">Punica granatum</name>
    <name type="common">Pomegranate</name>
    <dbReference type="NCBI Taxonomy" id="22663"/>
    <lineage>
        <taxon>Eukaryota</taxon>
        <taxon>Viridiplantae</taxon>
        <taxon>Streptophyta</taxon>
        <taxon>Embryophyta</taxon>
        <taxon>Tracheophyta</taxon>
        <taxon>Spermatophyta</taxon>
        <taxon>Magnoliopsida</taxon>
        <taxon>eudicotyledons</taxon>
        <taxon>Gunneridae</taxon>
        <taxon>Pentapetalae</taxon>
        <taxon>rosids</taxon>
        <taxon>malvids</taxon>
        <taxon>Myrtales</taxon>
        <taxon>Lythraceae</taxon>
        <taxon>Punica</taxon>
    </lineage>
</organism>
<feature type="transmembrane region" description="Helical" evidence="9">
    <location>
        <begin position="292"/>
        <end position="312"/>
    </location>
</feature>
<dbReference type="GO" id="GO:0008374">
    <property type="term" value="F:O-acyltransferase activity"/>
    <property type="evidence" value="ECO:0007669"/>
    <property type="project" value="InterPro"/>
</dbReference>
<evidence type="ECO:0000256" key="3">
    <source>
        <dbReference type="ARBA" id="ARBA00022679"/>
    </source>
</evidence>
<evidence type="ECO:0000256" key="1">
    <source>
        <dbReference type="ARBA" id="ARBA00004141"/>
    </source>
</evidence>
<reference evidence="11 12" key="1">
    <citation type="submission" date="2017-11" db="EMBL/GenBank/DDBJ databases">
        <title>De-novo sequencing of pomegranate (Punica granatum L.) genome.</title>
        <authorList>
            <person name="Akparov Z."/>
            <person name="Amiraslanov A."/>
            <person name="Hajiyeva S."/>
            <person name="Abbasov M."/>
            <person name="Kaur K."/>
            <person name="Hamwieh A."/>
            <person name="Solovyev V."/>
            <person name="Salamov A."/>
            <person name="Braich B."/>
            <person name="Kosarev P."/>
            <person name="Mahmoud A."/>
            <person name="Hajiyev E."/>
            <person name="Babayeva S."/>
            <person name="Izzatullayeva V."/>
            <person name="Mammadov A."/>
            <person name="Mammadov A."/>
            <person name="Sharifova S."/>
            <person name="Ojaghi J."/>
            <person name="Eynullazada K."/>
            <person name="Bayramov B."/>
            <person name="Abdulazimova A."/>
            <person name="Shahmuradov I."/>
        </authorList>
    </citation>
    <scope>NUCLEOTIDE SEQUENCE [LARGE SCALE GENOMIC DNA]</scope>
    <source>
        <strain evidence="12">cv. AG2017</strain>
        <tissue evidence="11">Leaf</tissue>
    </source>
</reference>
<evidence type="ECO:0000256" key="7">
    <source>
        <dbReference type="ARBA" id="ARBA00023136"/>
    </source>
</evidence>
<evidence type="ECO:0000313" key="11">
    <source>
        <dbReference type="EMBL" id="PKI36324.1"/>
    </source>
</evidence>
<comment type="caution">
    <text evidence="11">The sequence shown here is derived from an EMBL/GenBank/DDBJ whole genome shotgun (WGS) entry which is preliminary data.</text>
</comment>
<keyword evidence="12" id="KW-1185">Reference proteome</keyword>
<dbReference type="STRING" id="22663.A0A2I0HX85"/>
<dbReference type="Pfam" id="PF13813">
    <property type="entry name" value="MBOAT_2"/>
    <property type="match status" value="1"/>
</dbReference>
<feature type="domain" description="Wax synthase" evidence="10">
    <location>
        <begin position="182"/>
        <end position="268"/>
    </location>
</feature>
<evidence type="ECO:0000256" key="2">
    <source>
        <dbReference type="ARBA" id="ARBA00007282"/>
    </source>
</evidence>
<evidence type="ECO:0000256" key="9">
    <source>
        <dbReference type="SAM" id="Phobius"/>
    </source>
</evidence>
<gene>
    <name evidence="11" type="ORF">CRG98_043289</name>
</gene>
<comment type="similarity">
    <text evidence="2">Belongs to the wax synthase family.</text>
</comment>
<dbReference type="EMBL" id="PGOL01004918">
    <property type="protein sequence ID" value="PKI36324.1"/>
    <property type="molecule type" value="Genomic_DNA"/>
</dbReference>
<dbReference type="InterPro" id="IPR032805">
    <property type="entry name" value="Wax_synthase_dom"/>
</dbReference>
<name>A0A2I0HX85_PUNGR</name>
<feature type="transmembrane region" description="Helical" evidence="9">
    <location>
        <begin position="58"/>
        <end position="79"/>
    </location>
</feature>
<feature type="transmembrane region" description="Helical" evidence="9">
    <location>
        <begin position="260"/>
        <end position="280"/>
    </location>
</feature>
<evidence type="ECO:0000259" key="10">
    <source>
        <dbReference type="Pfam" id="PF13813"/>
    </source>
</evidence>
<dbReference type="GO" id="GO:0006629">
    <property type="term" value="P:lipid metabolic process"/>
    <property type="evidence" value="ECO:0007669"/>
    <property type="project" value="UniProtKB-KW"/>
</dbReference>
<dbReference type="PANTHER" id="PTHR31595">
    <property type="entry name" value="LONG-CHAIN-ALCOHOL O-FATTY-ACYLTRANSFERASE 3-RELATED"/>
    <property type="match status" value="1"/>
</dbReference>
<keyword evidence="6" id="KW-0443">Lipid metabolism</keyword>
<evidence type="ECO:0000256" key="5">
    <source>
        <dbReference type="ARBA" id="ARBA00022989"/>
    </source>
</evidence>
<dbReference type="InterPro" id="IPR017088">
    <property type="entry name" value="Wax_synthase_Magnoliopsida"/>
</dbReference>
<dbReference type="InterPro" id="IPR044851">
    <property type="entry name" value="Wax_synthase"/>
</dbReference>
<comment type="subcellular location">
    <subcellularLocation>
        <location evidence="1">Membrane</location>
        <topology evidence="1">Multi-pass membrane protein</topology>
    </subcellularLocation>
</comment>
<accession>A0A2I0HX85</accession>
<keyword evidence="4 9" id="KW-0812">Transmembrane</keyword>
<keyword evidence="3" id="KW-0808">Transferase</keyword>
<keyword evidence="8" id="KW-0012">Acyltransferase</keyword>
<feature type="transmembrane region" description="Helical" evidence="9">
    <location>
        <begin position="122"/>
        <end position="139"/>
    </location>
</feature>
<evidence type="ECO:0000256" key="8">
    <source>
        <dbReference type="ARBA" id="ARBA00023315"/>
    </source>
</evidence>
<feature type="transmembrane region" description="Helical" evidence="9">
    <location>
        <begin position="34"/>
        <end position="51"/>
    </location>
</feature>
<sequence>MDEELKSFVAVWICTIAALYYCSSAVSAIPQGTLRLLALLPIVFLFTVLPLKLSSFHIGGPTAFFLAWLGNFKLLLFAFDKGPLAQSRNLLHFISVACLPIKPQSLDKTHAPSRDAFIVPRYVLLAIKVVLLALIFKAYENRPYMHPNLVLALYCVHTYLELEVVLAISAIPARALLGCELEPQFNEPYLATSLQDFWGRRWNLMVTSILRPTVYHPVRSLFAPVTGHKLSSLPATIATFIVSGLMHELIYYYLARVHPTWEVTWFFVLHGACVAAEMAAKRGLVGRWRLHRAVSGPLTLAFVAVTGVWLFFPQLTRNGVDDKAIGEYYGLGPGWKVAAPPGSFGAIDTGIHGGYRCLAILTRNGVDDKAIGEY</sequence>
<protein>
    <recommendedName>
        <fullName evidence="10">Wax synthase domain-containing protein</fullName>
    </recommendedName>
</protein>
<evidence type="ECO:0000256" key="6">
    <source>
        <dbReference type="ARBA" id="ARBA00023098"/>
    </source>
</evidence>
<keyword evidence="5 9" id="KW-1133">Transmembrane helix</keyword>
<keyword evidence="7 9" id="KW-0472">Membrane</keyword>